<reference evidence="2" key="2">
    <citation type="submission" date="2021-04" db="EMBL/GenBank/DDBJ databases">
        <authorList>
            <person name="Gilroy R."/>
        </authorList>
    </citation>
    <scope>NUCLEOTIDE SEQUENCE</scope>
    <source>
        <strain evidence="2">ChiHjej9B8-1298</strain>
    </source>
</reference>
<dbReference type="InterPro" id="IPR032774">
    <property type="entry name" value="WG_beta_rep"/>
</dbReference>
<dbReference type="AlphaFoldDB" id="A0A9D2J2Q3"/>
<name>A0A9D2J2Q3_9BACE</name>
<accession>A0A9D2J2Q3</accession>
<protein>
    <submittedName>
        <fullName evidence="2">WG repeat-containing protein</fullName>
    </submittedName>
</protein>
<keyword evidence="1" id="KW-0732">Signal</keyword>
<evidence type="ECO:0000256" key="1">
    <source>
        <dbReference type="SAM" id="SignalP"/>
    </source>
</evidence>
<evidence type="ECO:0000313" key="2">
    <source>
        <dbReference type="EMBL" id="HIZ33534.1"/>
    </source>
</evidence>
<dbReference type="Pfam" id="PF14903">
    <property type="entry name" value="WG_beta_rep"/>
    <property type="match status" value="4"/>
</dbReference>
<dbReference type="EMBL" id="DXBX01000063">
    <property type="protein sequence ID" value="HIZ33534.1"/>
    <property type="molecule type" value="Genomic_DNA"/>
</dbReference>
<evidence type="ECO:0000313" key="3">
    <source>
        <dbReference type="Proteomes" id="UP000824028"/>
    </source>
</evidence>
<feature type="chain" id="PRO_5039193383" evidence="1">
    <location>
        <begin position="23"/>
        <end position="618"/>
    </location>
</feature>
<dbReference type="Proteomes" id="UP000824028">
    <property type="component" value="Unassembled WGS sequence"/>
</dbReference>
<comment type="caution">
    <text evidence="2">The sequence shown here is derived from an EMBL/GenBank/DDBJ whole genome shotgun (WGS) entry which is preliminary data.</text>
</comment>
<feature type="signal peptide" evidence="1">
    <location>
        <begin position="1"/>
        <end position="22"/>
    </location>
</feature>
<proteinExistence type="predicted"/>
<dbReference type="PANTHER" id="PTHR37841">
    <property type="entry name" value="GLR2918 PROTEIN"/>
    <property type="match status" value="1"/>
</dbReference>
<sequence>MKKIFQLLLVAGALSLSTSLYAQNLYPAANDKGKFGYVDENGKKVISYSYKEAYPFEEGMAKVRKGDKYGFINPKGKAIGKIKYTVILPFTGSYCRVAVGGSYKDGILKGEKWGFLNKRGEEILPPEYDEIGEFEDGVAFIRKGDKYGIINENIDIMLEPKQAAVGTFDRFGYCWFAASGKVNKKTGKLEKGKYGLLDRDGRIVIEPKYALIGYFYKSRTKGTKKLHEYDAAGSAVFNRYSLEKPLSRLYNPENFLKCALSACKTEDAADSTRTGFKMLDILTDSTYFIFSKSGNRYGLMDTQGDILIEEKKFDIINCPSDGISLVGKVRRKQTHYGFYNLESGYLKEFEDDVNLYSYKDGLGKVENKNDFSTYFVNKSGNRVTDTYGFATHFDGGRCIVQDRTSGKWGVIDTQGKALLPLEYDDIHQEYREGALGVCKAGNWGFVDMDGKSIIPMAYNKVTYYQNGWAGAMDKDGKWGMIDKNNQTVVSFNWEDILPSTVPQPELLWVKKAGTWQCYNCTKRDIAFQGGFERAWNFEDGQAVVQENGLFGVVDTQGDIIVPCRLNNYFKVKDVLGYMKQTGQKKLAEIDVYRLNLRGDETVNSFEITSKIPDEMWDY</sequence>
<gene>
    <name evidence="2" type="ORF">H9814_08375</name>
</gene>
<organism evidence="2 3">
    <name type="scientific">Candidatus Bacteroides merdigallinarum</name>
    <dbReference type="NCBI Taxonomy" id="2838473"/>
    <lineage>
        <taxon>Bacteria</taxon>
        <taxon>Pseudomonadati</taxon>
        <taxon>Bacteroidota</taxon>
        <taxon>Bacteroidia</taxon>
        <taxon>Bacteroidales</taxon>
        <taxon>Bacteroidaceae</taxon>
        <taxon>Bacteroides</taxon>
    </lineage>
</organism>
<reference evidence="2" key="1">
    <citation type="journal article" date="2021" name="PeerJ">
        <title>Extensive microbial diversity within the chicken gut microbiome revealed by metagenomics and culture.</title>
        <authorList>
            <person name="Gilroy R."/>
            <person name="Ravi A."/>
            <person name="Getino M."/>
            <person name="Pursley I."/>
            <person name="Horton D.L."/>
            <person name="Alikhan N.F."/>
            <person name="Baker D."/>
            <person name="Gharbi K."/>
            <person name="Hall N."/>
            <person name="Watson M."/>
            <person name="Adriaenssens E.M."/>
            <person name="Foster-Nyarko E."/>
            <person name="Jarju S."/>
            <person name="Secka A."/>
            <person name="Antonio M."/>
            <person name="Oren A."/>
            <person name="Chaudhuri R.R."/>
            <person name="La Ragione R."/>
            <person name="Hildebrand F."/>
            <person name="Pallen M.J."/>
        </authorList>
    </citation>
    <scope>NUCLEOTIDE SEQUENCE</scope>
    <source>
        <strain evidence="2">ChiHjej9B8-1298</strain>
    </source>
</reference>
<dbReference type="PANTHER" id="PTHR37841:SF1">
    <property type="entry name" value="DUF3298 DOMAIN-CONTAINING PROTEIN"/>
    <property type="match status" value="1"/>
</dbReference>